<dbReference type="Proteomes" id="UP000559987">
    <property type="component" value="Unassembled WGS sequence"/>
</dbReference>
<evidence type="ECO:0000256" key="1">
    <source>
        <dbReference type="ARBA" id="ARBA00022679"/>
    </source>
</evidence>
<gene>
    <name evidence="4" type="ORF">FHS30_001523</name>
</gene>
<evidence type="ECO:0000313" key="5">
    <source>
        <dbReference type="Proteomes" id="UP000559987"/>
    </source>
</evidence>
<feature type="domain" description="Beta-ketoacyl-[acyl-carrier-protein] synthase III C-terminal" evidence="3">
    <location>
        <begin position="282"/>
        <end position="359"/>
    </location>
</feature>
<dbReference type="AlphaFoldDB" id="A0A839UPA9"/>
<dbReference type="InterPro" id="IPR016039">
    <property type="entry name" value="Thiolase-like"/>
</dbReference>
<dbReference type="SUPFAM" id="SSF53901">
    <property type="entry name" value="Thiolase-like"/>
    <property type="match status" value="1"/>
</dbReference>
<name>A0A839UPA9_9GAMM</name>
<dbReference type="Gene3D" id="3.40.47.10">
    <property type="match status" value="2"/>
</dbReference>
<dbReference type="GO" id="GO:0033818">
    <property type="term" value="F:beta-ketoacyl-acyl-carrier-protein synthase III activity"/>
    <property type="evidence" value="ECO:0007669"/>
    <property type="project" value="UniProtKB-EC"/>
</dbReference>
<comment type="caution">
    <text evidence="4">The sequence shown here is derived from an EMBL/GenBank/DDBJ whole genome shotgun (WGS) entry which is preliminary data.</text>
</comment>
<dbReference type="GO" id="GO:0044550">
    <property type="term" value="P:secondary metabolite biosynthetic process"/>
    <property type="evidence" value="ECO:0007669"/>
    <property type="project" value="TreeGrafter"/>
</dbReference>
<dbReference type="RefSeq" id="WP_183909828.1">
    <property type="nucleotide sequence ID" value="NZ_JACHXZ010000002.1"/>
</dbReference>
<organism evidence="4 5">
    <name type="scientific">Simiduia aestuariiviva</name>
    <dbReference type="NCBI Taxonomy" id="1510459"/>
    <lineage>
        <taxon>Bacteria</taxon>
        <taxon>Pseudomonadati</taxon>
        <taxon>Pseudomonadota</taxon>
        <taxon>Gammaproteobacteria</taxon>
        <taxon>Cellvibrionales</taxon>
        <taxon>Cellvibrionaceae</taxon>
        <taxon>Simiduia</taxon>
    </lineage>
</organism>
<protein>
    <submittedName>
        <fullName evidence="4">3-oxoacyl-[acyl-carrier-protein] synthase-3</fullName>
        <ecNumber evidence="4">2.3.1.180</ecNumber>
    </submittedName>
</protein>
<dbReference type="EC" id="2.3.1.180" evidence="4"/>
<keyword evidence="1 4" id="KW-0808">Transferase</keyword>
<sequence length="376" mass="41267">MNSVYINSTGTCLPNQPVANDKMESVLGMVGGKPSRARRIILRNNGIKSRYYAIDPETGLPTMNNAQMTAHAVGALDLTAPADLLVTGTSSPDQLLPNHGVMVHGELGWDCLEVVATAGICLSGFSAFKYAYLSVKAGEAKRAVATGSERVSPHFMAHRFQAEVDHKINALEERPELAFEKDFLRWMLSDGAGAFLLESEPRGPLSLKVHWLELFSYAHQLPACMFAGAQQNQDGTLTGWADVSPEQWQIDSTLAIKQDVRLLNAEVVATTVGKPLRALQKKHQLKAEDVDWFLPHISSMYFAKPLADQLDSMEFSIPKSKWFTNLTSCGNTGSASPYIMLDELFNSGRIKKGQKILMYVPESGRFSSSFALLEAV</sequence>
<reference evidence="4 5" key="1">
    <citation type="submission" date="2020-08" db="EMBL/GenBank/DDBJ databases">
        <title>Genomic Encyclopedia of Type Strains, Phase III (KMG-III): the genomes of soil and plant-associated and newly described type strains.</title>
        <authorList>
            <person name="Whitman W."/>
        </authorList>
    </citation>
    <scope>NUCLEOTIDE SEQUENCE [LARGE SCALE GENOMIC DNA]</scope>
    <source>
        <strain evidence="4 5">CECT 8571</strain>
    </source>
</reference>
<dbReference type="NCBIfam" id="NF005293">
    <property type="entry name" value="PRK06816.1"/>
    <property type="match status" value="1"/>
</dbReference>
<dbReference type="PANTHER" id="PTHR34069:SF2">
    <property type="entry name" value="BETA-KETOACYL-[ACYL-CARRIER-PROTEIN] SYNTHASE III"/>
    <property type="match status" value="1"/>
</dbReference>
<dbReference type="PANTHER" id="PTHR34069">
    <property type="entry name" value="3-OXOACYL-[ACYL-CARRIER-PROTEIN] SYNTHASE 3"/>
    <property type="match status" value="1"/>
</dbReference>
<accession>A0A839UPA9</accession>
<evidence type="ECO:0000259" key="3">
    <source>
        <dbReference type="Pfam" id="PF08541"/>
    </source>
</evidence>
<keyword evidence="2 4" id="KW-0012">Acyltransferase</keyword>
<dbReference type="Pfam" id="PF08541">
    <property type="entry name" value="ACP_syn_III_C"/>
    <property type="match status" value="1"/>
</dbReference>
<dbReference type="InterPro" id="IPR013747">
    <property type="entry name" value="ACP_syn_III_C"/>
</dbReference>
<evidence type="ECO:0000313" key="4">
    <source>
        <dbReference type="EMBL" id="MBB3168339.1"/>
    </source>
</evidence>
<keyword evidence="5" id="KW-1185">Reference proteome</keyword>
<dbReference type="CDD" id="cd00827">
    <property type="entry name" value="init_cond_enzymes"/>
    <property type="match status" value="1"/>
</dbReference>
<dbReference type="EMBL" id="JACHXZ010000002">
    <property type="protein sequence ID" value="MBB3168339.1"/>
    <property type="molecule type" value="Genomic_DNA"/>
</dbReference>
<evidence type="ECO:0000256" key="2">
    <source>
        <dbReference type="ARBA" id="ARBA00023315"/>
    </source>
</evidence>
<proteinExistence type="predicted"/>